<dbReference type="AlphaFoldDB" id="A0A8D8VRF5"/>
<evidence type="ECO:0000256" key="1">
    <source>
        <dbReference type="ARBA" id="ARBA00004613"/>
    </source>
</evidence>
<dbReference type="InterPro" id="IPR020090">
    <property type="entry name" value="PTN/MK_C_dom"/>
</dbReference>
<dbReference type="InterPro" id="IPR020091">
    <property type="entry name" value="PTN/MK_diS_sf"/>
</dbReference>
<feature type="chain" id="PRO_5036428796" description="Pleiotrophin/Midkine C-terminal domain-containing protein" evidence="7">
    <location>
        <begin position="22"/>
        <end position="156"/>
    </location>
</feature>
<keyword evidence="5" id="KW-1015">Disulfide bond</keyword>
<evidence type="ECO:0000256" key="2">
    <source>
        <dbReference type="ARBA" id="ARBA00005403"/>
    </source>
</evidence>
<dbReference type="PANTHER" id="PTHR21050">
    <property type="entry name" value="MIDKINE AND PLEIOTROPHIN 1, ISOFORM A-RELATED"/>
    <property type="match status" value="1"/>
</dbReference>
<proteinExistence type="inferred from homology"/>
<dbReference type="FunFam" id="2.30.90.10:FF:000001">
    <property type="entry name" value="Pleiotrophin"/>
    <property type="match status" value="1"/>
</dbReference>
<dbReference type="SMR" id="A0A8D8VRF5"/>
<organism evidence="9">
    <name type="scientific">Cacopsylla melanoneura</name>
    <dbReference type="NCBI Taxonomy" id="428564"/>
    <lineage>
        <taxon>Eukaryota</taxon>
        <taxon>Metazoa</taxon>
        <taxon>Ecdysozoa</taxon>
        <taxon>Arthropoda</taxon>
        <taxon>Hexapoda</taxon>
        <taxon>Insecta</taxon>
        <taxon>Pterygota</taxon>
        <taxon>Neoptera</taxon>
        <taxon>Paraneoptera</taxon>
        <taxon>Hemiptera</taxon>
        <taxon>Sternorrhyncha</taxon>
        <taxon>Psylloidea</taxon>
        <taxon>Psyllidae</taxon>
        <taxon>Psyllinae</taxon>
        <taxon>Cacopsylla</taxon>
    </lineage>
</organism>
<name>A0A8D8VRF5_9HEMI</name>
<feature type="region of interest" description="Disordered" evidence="6">
    <location>
        <begin position="121"/>
        <end position="156"/>
    </location>
</feature>
<dbReference type="GO" id="GO:0008201">
    <property type="term" value="F:heparin binding"/>
    <property type="evidence" value="ECO:0007669"/>
    <property type="project" value="TreeGrafter"/>
</dbReference>
<dbReference type="EMBL" id="HBUF01075284">
    <property type="protein sequence ID" value="CAG6630949.1"/>
    <property type="molecule type" value="Transcribed_RNA"/>
</dbReference>
<comment type="similarity">
    <text evidence="2">Belongs to the pleiotrophin family.</text>
</comment>
<feature type="compositionally biased region" description="Basic residues" evidence="6">
    <location>
        <begin position="131"/>
        <end position="156"/>
    </location>
</feature>
<dbReference type="InterPro" id="IPR038130">
    <property type="entry name" value="PTN/MK_C_dom_sf"/>
</dbReference>
<feature type="signal peptide" evidence="7">
    <location>
        <begin position="1"/>
        <end position="21"/>
    </location>
</feature>
<feature type="compositionally biased region" description="Basic and acidic residues" evidence="6">
    <location>
        <begin position="121"/>
        <end position="130"/>
    </location>
</feature>
<comment type="subcellular location">
    <subcellularLocation>
        <location evidence="1">Secreted</location>
    </subcellularLocation>
</comment>
<evidence type="ECO:0000256" key="3">
    <source>
        <dbReference type="ARBA" id="ARBA00022525"/>
    </source>
</evidence>
<dbReference type="Pfam" id="PF01091">
    <property type="entry name" value="PTN_MK_C"/>
    <property type="match status" value="2"/>
</dbReference>
<reference evidence="9" key="1">
    <citation type="submission" date="2021-05" db="EMBL/GenBank/DDBJ databases">
        <authorList>
            <person name="Alioto T."/>
            <person name="Alioto T."/>
            <person name="Gomez Garrido J."/>
        </authorList>
    </citation>
    <scope>NUCLEOTIDE SEQUENCE</scope>
</reference>
<protein>
    <recommendedName>
        <fullName evidence="8">Pleiotrophin/Midkine C-terminal domain-containing protein</fullName>
    </recommendedName>
</protein>
<dbReference type="GO" id="GO:0048332">
    <property type="term" value="P:mesoderm morphogenesis"/>
    <property type="evidence" value="ECO:0007669"/>
    <property type="project" value="TreeGrafter"/>
</dbReference>
<accession>A0A8D8VRF5</accession>
<evidence type="ECO:0000256" key="6">
    <source>
        <dbReference type="SAM" id="MobiDB-lite"/>
    </source>
</evidence>
<dbReference type="SUPFAM" id="SSF57288">
    <property type="entry name" value="Midkine"/>
    <property type="match status" value="1"/>
</dbReference>
<feature type="domain" description="Pleiotrophin/Midkine C-terminal" evidence="8">
    <location>
        <begin position="43"/>
        <end position="91"/>
    </location>
</feature>
<dbReference type="GO" id="GO:0008083">
    <property type="term" value="F:growth factor activity"/>
    <property type="evidence" value="ECO:0007669"/>
    <property type="project" value="InterPro"/>
</dbReference>
<sequence length="156" mass="17627">MWKVFGSLLVLSLVSVSLISAETWEENPHEVVLIRNTRGADKDTCKYDKSNWSECDPNTHMKNRTLTLKKGNPATCEATKSISRKCKKGKKNLACRYEKGTWSQCSGASDMTRVDMLKEANSDANCEKSRTMTKKCKSKNTSRKNKSNNGQRRGRN</sequence>
<dbReference type="GO" id="GO:0005576">
    <property type="term" value="C:extracellular region"/>
    <property type="evidence" value="ECO:0007669"/>
    <property type="project" value="UniProtKB-SubCell"/>
</dbReference>
<keyword evidence="4 7" id="KW-0732">Signal</keyword>
<dbReference type="Gene3D" id="2.30.90.10">
    <property type="entry name" value="Heparin-binding Growth Factor, Midkine, Chain A- C-terminal Domain"/>
    <property type="match status" value="2"/>
</dbReference>
<evidence type="ECO:0000259" key="8">
    <source>
        <dbReference type="Pfam" id="PF01091"/>
    </source>
</evidence>
<feature type="domain" description="Pleiotrophin/Midkine C-terminal" evidence="8">
    <location>
        <begin position="94"/>
        <end position="148"/>
    </location>
</feature>
<evidence type="ECO:0000256" key="7">
    <source>
        <dbReference type="SAM" id="SignalP"/>
    </source>
</evidence>
<keyword evidence="3" id="KW-0964">Secreted</keyword>
<evidence type="ECO:0000256" key="5">
    <source>
        <dbReference type="ARBA" id="ARBA00023157"/>
    </source>
</evidence>
<dbReference type="EMBL" id="HBUF01228763">
    <property type="protein sequence ID" value="CAG6672516.1"/>
    <property type="molecule type" value="Transcribed_RNA"/>
</dbReference>
<dbReference type="EMBL" id="HBUF01347560">
    <property type="protein sequence ID" value="CAG6710886.1"/>
    <property type="molecule type" value="Transcribed_RNA"/>
</dbReference>
<dbReference type="EMBL" id="HBUF01075285">
    <property type="protein sequence ID" value="CAG6630950.1"/>
    <property type="molecule type" value="Transcribed_RNA"/>
</dbReference>
<dbReference type="PANTHER" id="PTHR21050:SF1">
    <property type="entry name" value="MIDKINE AND PLEIOTROPHIN 1, ISOFORM A-RELATED"/>
    <property type="match status" value="1"/>
</dbReference>
<evidence type="ECO:0000313" key="9">
    <source>
        <dbReference type="EMBL" id="CAG6630949.1"/>
    </source>
</evidence>
<evidence type="ECO:0000256" key="4">
    <source>
        <dbReference type="ARBA" id="ARBA00022729"/>
    </source>
</evidence>